<dbReference type="InterPro" id="IPR013149">
    <property type="entry name" value="ADH-like_C"/>
</dbReference>
<dbReference type="PANTHER" id="PTHR42940:SF8">
    <property type="entry name" value="VACUOLAR PROTEIN SORTING-ASSOCIATED PROTEIN 11"/>
    <property type="match status" value="1"/>
</dbReference>
<keyword evidence="8" id="KW-0520">NAD</keyword>
<dbReference type="Gene3D" id="3.90.180.10">
    <property type="entry name" value="Medium-chain alcohol dehydrogenases, catalytic domain"/>
    <property type="match status" value="1"/>
</dbReference>
<proteinExistence type="inferred from homology"/>
<dbReference type="SUPFAM" id="SSF50129">
    <property type="entry name" value="GroES-like"/>
    <property type="match status" value="1"/>
</dbReference>
<gene>
    <name evidence="13" type="ORF">LRLP16767_LRLP167_00323</name>
</gene>
<comment type="cofactor">
    <cofactor evidence="1 11">
        <name>Zn(2+)</name>
        <dbReference type="ChEBI" id="CHEBI:29105"/>
    </cofactor>
</comment>
<dbReference type="InterPro" id="IPR002328">
    <property type="entry name" value="ADH_Zn_CS"/>
</dbReference>
<dbReference type="SUPFAM" id="SSF51735">
    <property type="entry name" value="NAD(P)-binding Rossmann-fold domains"/>
    <property type="match status" value="1"/>
</dbReference>
<keyword evidence="5 11" id="KW-0479">Metal-binding</keyword>
<evidence type="ECO:0000256" key="10">
    <source>
        <dbReference type="ARBA" id="ARBA00049243"/>
    </source>
</evidence>
<sequence>MKAAVVRDNCDGYFDVKNVQLRDLKAGEALVKMEYCGLCHTDLHVAAGDFGKVPGRITGHEGIGRVVKVAPGVTSVKLGDRVSIAWFYSGCGHCEYCVSGNESLCRHVKNAGYSVDGAMAEYCIVKANYAVKVPENLDPVKATSVTCAGVTTYKAIKTSEIRPGQWIAIYGAGGLGNLGVQWAKNVFKAHVIAIDLNDDKLQSAKENGADIIINSAKTDPAKEIQEKTGGVQAAVVTATAPICYDQALASVKAGGKVVAVSLPKGNIDVPISKTVLDGIEIVGSLVGTRQDLAEAFQLTADGGIDPIVHTRKLSEINDIVDEMKAGKIIGRMVVDFTHGAN</sequence>
<dbReference type="GO" id="GO:0004022">
    <property type="term" value="F:alcohol dehydrogenase (NAD+) activity"/>
    <property type="evidence" value="ECO:0007669"/>
    <property type="project" value="UniProtKB-EC"/>
</dbReference>
<accession>A0A0U5JZA9</accession>
<comment type="catalytic activity">
    <reaction evidence="10">
        <text>a primary alcohol + NAD(+) = an aldehyde + NADH + H(+)</text>
        <dbReference type="Rhea" id="RHEA:10736"/>
        <dbReference type="ChEBI" id="CHEBI:15378"/>
        <dbReference type="ChEBI" id="CHEBI:15734"/>
        <dbReference type="ChEBI" id="CHEBI:17478"/>
        <dbReference type="ChEBI" id="CHEBI:57540"/>
        <dbReference type="ChEBI" id="CHEBI:57945"/>
        <dbReference type="EC" id="1.1.1.1"/>
    </reaction>
</comment>
<evidence type="ECO:0000256" key="2">
    <source>
        <dbReference type="ARBA" id="ARBA00008072"/>
    </source>
</evidence>
<evidence type="ECO:0000256" key="4">
    <source>
        <dbReference type="ARBA" id="ARBA00016352"/>
    </source>
</evidence>
<dbReference type="CDD" id="cd08297">
    <property type="entry name" value="CAD3"/>
    <property type="match status" value="1"/>
</dbReference>
<evidence type="ECO:0000256" key="8">
    <source>
        <dbReference type="ARBA" id="ARBA00023027"/>
    </source>
</evidence>
<keyword evidence="7 13" id="KW-0560">Oxidoreductase</keyword>
<comment type="similarity">
    <text evidence="2 11">Belongs to the zinc-containing alcohol dehydrogenase family.</text>
</comment>
<dbReference type="PROSITE" id="PS00059">
    <property type="entry name" value="ADH_ZINC"/>
    <property type="match status" value="1"/>
</dbReference>
<comment type="catalytic activity">
    <reaction evidence="9">
        <text>a secondary alcohol + NAD(+) = a ketone + NADH + H(+)</text>
        <dbReference type="Rhea" id="RHEA:10740"/>
        <dbReference type="ChEBI" id="CHEBI:15378"/>
        <dbReference type="ChEBI" id="CHEBI:17087"/>
        <dbReference type="ChEBI" id="CHEBI:35681"/>
        <dbReference type="ChEBI" id="CHEBI:57540"/>
        <dbReference type="ChEBI" id="CHEBI:57945"/>
        <dbReference type="EC" id="1.1.1.1"/>
    </reaction>
</comment>
<reference evidence="13" key="1">
    <citation type="submission" date="2015-10" db="EMBL/GenBank/DDBJ databases">
        <authorList>
            <person name="Gilbert D.G."/>
        </authorList>
    </citation>
    <scope>NUCLEOTIDE SEQUENCE</scope>
    <source>
        <strain evidence="13">Lp167-67</strain>
    </source>
</reference>
<dbReference type="Pfam" id="PF08240">
    <property type="entry name" value="ADH_N"/>
    <property type="match status" value="1"/>
</dbReference>
<evidence type="ECO:0000256" key="5">
    <source>
        <dbReference type="ARBA" id="ARBA00022723"/>
    </source>
</evidence>
<evidence type="ECO:0000256" key="1">
    <source>
        <dbReference type="ARBA" id="ARBA00001947"/>
    </source>
</evidence>
<evidence type="ECO:0000256" key="11">
    <source>
        <dbReference type="RuleBase" id="RU361277"/>
    </source>
</evidence>
<dbReference type="SMART" id="SM00829">
    <property type="entry name" value="PKS_ER"/>
    <property type="match status" value="1"/>
</dbReference>
<organism evidence="13">
    <name type="scientific">Limosilactobacillus reuteri</name>
    <name type="common">Lactobacillus reuteri</name>
    <dbReference type="NCBI Taxonomy" id="1598"/>
    <lineage>
        <taxon>Bacteria</taxon>
        <taxon>Bacillati</taxon>
        <taxon>Bacillota</taxon>
        <taxon>Bacilli</taxon>
        <taxon>Lactobacillales</taxon>
        <taxon>Lactobacillaceae</taxon>
        <taxon>Limosilactobacillus</taxon>
    </lineage>
</organism>
<dbReference type="NCBIfam" id="NF006940">
    <property type="entry name" value="PRK09422.1"/>
    <property type="match status" value="1"/>
</dbReference>
<dbReference type="InterPro" id="IPR013154">
    <property type="entry name" value="ADH-like_N"/>
</dbReference>
<dbReference type="PANTHER" id="PTHR42940">
    <property type="entry name" value="ALCOHOL DEHYDROGENASE 1-RELATED"/>
    <property type="match status" value="1"/>
</dbReference>
<evidence type="ECO:0000259" key="12">
    <source>
        <dbReference type="SMART" id="SM00829"/>
    </source>
</evidence>
<name>A0A0U5JZA9_LIMRT</name>
<keyword evidence="6 11" id="KW-0862">Zinc</keyword>
<dbReference type="EMBL" id="LN887705">
    <property type="protein sequence ID" value="CUR42228.1"/>
    <property type="molecule type" value="Genomic_DNA"/>
</dbReference>
<dbReference type="InterPro" id="IPR011032">
    <property type="entry name" value="GroES-like_sf"/>
</dbReference>
<evidence type="ECO:0000313" key="13">
    <source>
        <dbReference type="EMBL" id="CUR42228.1"/>
    </source>
</evidence>
<evidence type="ECO:0000256" key="3">
    <source>
        <dbReference type="ARBA" id="ARBA00013190"/>
    </source>
</evidence>
<dbReference type="GO" id="GO:0008270">
    <property type="term" value="F:zinc ion binding"/>
    <property type="evidence" value="ECO:0007669"/>
    <property type="project" value="InterPro"/>
</dbReference>
<evidence type="ECO:0000256" key="7">
    <source>
        <dbReference type="ARBA" id="ARBA00023002"/>
    </source>
</evidence>
<dbReference type="InterPro" id="IPR020843">
    <property type="entry name" value="ER"/>
</dbReference>
<dbReference type="AlphaFoldDB" id="A0A0U5JZA9"/>
<dbReference type="EC" id="1.1.1.1" evidence="3"/>
<dbReference type="RefSeq" id="WP_078010117.1">
    <property type="nucleotide sequence ID" value="NZ_CP137612.1"/>
</dbReference>
<evidence type="ECO:0000256" key="6">
    <source>
        <dbReference type="ARBA" id="ARBA00022833"/>
    </source>
</evidence>
<evidence type="ECO:0000256" key="9">
    <source>
        <dbReference type="ARBA" id="ARBA00049164"/>
    </source>
</evidence>
<protein>
    <recommendedName>
        <fullName evidence="4">Alcohol dehydrogenase</fullName>
        <ecNumber evidence="3">1.1.1.1</ecNumber>
    </recommendedName>
</protein>
<dbReference type="Pfam" id="PF00107">
    <property type="entry name" value="ADH_zinc_N"/>
    <property type="match status" value="1"/>
</dbReference>
<dbReference type="FunFam" id="3.40.50.720:FF:000039">
    <property type="entry name" value="Alcohol dehydrogenase AdhP"/>
    <property type="match status" value="1"/>
</dbReference>
<dbReference type="Gene3D" id="3.40.50.720">
    <property type="entry name" value="NAD(P)-binding Rossmann-like Domain"/>
    <property type="match status" value="1"/>
</dbReference>
<dbReference type="InterPro" id="IPR036291">
    <property type="entry name" value="NAD(P)-bd_dom_sf"/>
</dbReference>
<feature type="domain" description="Enoyl reductase (ER)" evidence="12">
    <location>
        <begin position="12"/>
        <end position="334"/>
    </location>
</feature>